<dbReference type="InterPro" id="IPR027417">
    <property type="entry name" value="P-loop_NTPase"/>
</dbReference>
<dbReference type="RefSeq" id="WP_185419033.1">
    <property type="nucleotide sequence ID" value="NZ_JAARRU010000010.1"/>
</dbReference>
<organism evidence="1 2">
    <name type="scientific">Listeria booriae</name>
    <dbReference type="NCBI Taxonomy" id="1552123"/>
    <lineage>
        <taxon>Bacteria</taxon>
        <taxon>Bacillati</taxon>
        <taxon>Bacillota</taxon>
        <taxon>Bacilli</taxon>
        <taxon>Bacillales</taxon>
        <taxon>Listeriaceae</taxon>
        <taxon>Listeria</taxon>
    </lineage>
</organism>
<dbReference type="SUPFAM" id="SSF52540">
    <property type="entry name" value="P-loop containing nucleoside triphosphate hydrolases"/>
    <property type="match status" value="1"/>
</dbReference>
<evidence type="ECO:0000313" key="1">
    <source>
        <dbReference type="EMBL" id="MBC1567200.1"/>
    </source>
</evidence>
<dbReference type="AlphaFoldDB" id="A0A842A4B3"/>
<dbReference type="EMBL" id="JAARRU010000010">
    <property type="protein sequence ID" value="MBC1567200.1"/>
    <property type="molecule type" value="Genomic_DNA"/>
</dbReference>
<comment type="caution">
    <text evidence="1">The sequence shown here is derived from an EMBL/GenBank/DDBJ whole genome shotgun (WGS) entry which is preliminary data.</text>
</comment>
<name>A0A842A4B3_9LIST</name>
<gene>
    <name evidence="1" type="ORF">HB907_17460</name>
</gene>
<proteinExistence type="predicted"/>
<accession>A0A842A4B3</accession>
<reference evidence="1 2" key="1">
    <citation type="submission" date="2020-03" db="EMBL/GenBank/DDBJ databases">
        <title>Soil Listeria distribution.</title>
        <authorList>
            <person name="Liao J."/>
            <person name="Wiedmann M."/>
        </authorList>
    </citation>
    <scope>NUCLEOTIDE SEQUENCE [LARGE SCALE GENOMIC DNA]</scope>
    <source>
        <strain evidence="1 2">FSL L7-1427</strain>
    </source>
</reference>
<protein>
    <submittedName>
        <fullName evidence="1">ParA family protein</fullName>
    </submittedName>
</protein>
<dbReference type="Gene3D" id="3.40.50.300">
    <property type="entry name" value="P-loop containing nucleotide triphosphate hydrolases"/>
    <property type="match status" value="1"/>
</dbReference>
<evidence type="ECO:0000313" key="2">
    <source>
        <dbReference type="Proteomes" id="UP000586951"/>
    </source>
</evidence>
<sequence length="182" mass="20265">MTKIISIIDVKGGAGKSITGLALQKKLLQDGFTVELLNEGVLELVSSADKLNTDYVIIDASPGFTFSEKLKEWVQASDMLITPVSESTFVVKTLDSTLQKMTELKAEAQKAIVYTGNRNSTLFQDIKSKVNQKLAGTNTIEVDLFAPMLLDENWSNQEIQEQISDYVVKEMDQELRALLHHK</sequence>
<dbReference type="Proteomes" id="UP000586951">
    <property type="component" value="Unassembled WGS sequence"/>
</dbReference>